<feature type="region of interest" description="Disordered" evidence="1">
    <location>
        <begin position="36"/>
        <end position="59"/>
    </location>
</feature>
<feature type="compositionally biased region" description="Low complexity" evidence="1">
    <location>
        <begin position="42"/>
        <end position="56"/>
    </location>
</feature>
<reference evidence="2 3" key="1">
    <citation type="journal article" date="2018" name="Mol. Biol. Evol.">
        <title>Analysis of the draft genome of the red seaweed Gracilariopsis chorda provides insights into genome size evolution in Rhodophyta.</title>
        <authorList>
            <person name="Lee J."/>
            <person name="Yang E.C."/>
            <person name="Graf L."/>
            <person name="Yang J.H."/>
            <person name="Qiu H."/>
            <person name="Zel Zion U."/>
            <person name="Chan C.X."/>
            <person name="Stephens T.G."/>
            <person name="Weber A.P.M."/>
            <person name="Boo G.H."/>
            <person name="Boo S.M."/>
            <person name="Kim K.M."/>
            <person name="Shin Y."/>
            <person name="Jung M."/>
            <person name="Lee S.J."/>
            <person name="Yim H.S."/>
            <person name="Lee J.H."/>
            <person name="Bhattacharya D."/>
            <person name="Yoon H.S."/>
        </authorList>
    </citation>
    <scope>NUCLEOTIDE SEQUENCE [LARGE SCALE GENOMIC DNA]</scope>
    <source>
        <strain evidence="2 3">SKKU-2015</strain>
        <tissue evidence="2">Whole body</tissue>
    </source>
</reference>
<name>A0A2V3J040_9FLOR</name>
<keyword evidence="3" id="KW-1185">Reference proteome</keyword>
<protein>
    <submittedName>
        <fullName evidence="2">Uncharacterized protein</fullName>
    </submittedName>
</protein>
<accession>A0A2V3J040</accession>
<sequence>MYTIVATPVHCLAAGCTHAQPSDCFKRVPPFSLVKPNHVRRSSSSTSPSYNSLKPSTPWNKSRTFASPSWAPDVSRRLAKSRATGQKYRDNEQHRVFRLIIAIQNGRMENCLLFTVYSAHKRRRSSATPCVEGCAASYCSPSCAMGAASCTFWNKAAGRVEQHRFLYQRRYQCARTKQLGPLWFRGDEITEDCESGVHVLLHPLSNRCQRVLRQRFISGALATTLLEIILHRRNIVRTQADDSWDEDGDGFSSVETDGRRRKRSPFRKAVAESTMQSLMQLAIREFSREAGSHPDLADYVQRRMGNLSILMFHYDDAEAWCNAETDLVGDDGPLEDEMPDVEGWSCSGEVNGFGSWDVTLREGPRRCTRCGVLKVSGSGHGRSKCMDGLGVASTVPFEEAPSWTPSSVKWTQFV</sequence>
<dbReference type="AlphaFoldDB" id="A0A2V3J040"/>
<evidence type="ECO:0000256" key="1">
    <source>
        <dbReference type="SAM" id="MobiDB-lite"/>
    </source>
</evidence>
<dbReference type="Proteomes" id="UP000247409">
    <property type="component" value="Unassembled WGS sequence"/>
</dbReference>
<evidence type="ECO:0000313" key="2">
    <source>
        <dbReference type="EMBL" id="PXF47695.1"/>
    </source>
</evidence>
<gene>
    <name evidence="2" type="ORF">BWQ96_02557</name>
</gene>
<comment type="caution">
    <text evidence="2">The sequence shown here is derived from an EMBL/GenBank/DDBJ whole genome shotgun (WGS) entry which is preliminary data.</text>
</comment>
<evidence type="ECO:0000313" key="3">
    <source>
        <dbReference type="Proteomes" id="UP000247409"/>
    </source>
</evidence>
<feature type="region of interest" description="Disordered" evidence="1">
    <location>
        <begin position="243"/>
        <end position="266"/>
    </location>
</feature>
<dbReference type="EMBL" id="NBIV01000021">
    <property type="protein sequence ID" value="PXF47695.1"/>
    <property type="molecule type" value="Genomic_DNA"/>
</dbReference>
<organism evidence="2 3">
    <name type="scientific">Gracilariopsis chorda</name>
    <dbReference type="NCBI Taxonomy" id="448386"/>
    <lineage>
        <taxon>Eukaryota</taxon>
        <taxon>Rhodophyta</taxon>
        <taxon>Florideophyceae</taxon>
        <taxon>Rhodymeniophycidae</taxon>
        <taxon>Gracilariales</taxon>
        <taxon>Gracilariaceae</taxon>
        <taxon>Gracilariopsis</taxon>
    </lineage>
</organism>
<proteinExistence type="predicted"/>